<feature type="region of interest" description="Disordered" evidence="4">
    <location>
        <begin position="25"/>
        <end position="79"/>
    </location>
</feature>
<dbReference type="InterPro" id="IPR051313">
    <property type="entry name" value="Bact_iron-sidero_bind"/>
</dbReference>
<sequence>MERDSQPTPTRRRLLAASAGLTAGGLLAGCAGQSPESTAESTSDGTTTAEPTTESTDTETTPEPGYTAELSPVGTVSLDEPPTDVFAHFPWFADMASALGHGESINNVWWDGTASTLDYFTAGFDDFDIPWRDKTGSYGFSKEQLYELDSDLHLVDPAWVTTQDNWDRSDIDEIADTLGPWLGNYYSNFNATPPETWADGYQYYTLWELFEQVAALYGERERYEALASVHDDLLGTVEEGLPAESERPTVAYLSVSTDLSAIYLLRLNAPGYFNAHTRPLGAVDAFGGEEWDGAFKQVDMEALLEADPDAILALWTVTDAVDFEAMTQNLRDDPVGSELTAVQNDRVYAQGTRWQGPLMNLFQTEMTAKQLYPDEFGAWPGYENGDVYPEFESDEQLFDHGQVADIIAGEF</sequence>
<evidence type="ECO:0000256" key="4">
    <source>
        <dbReference type="SAM" id="MobiDB-lite"/>
    </source>
</evidence>
<comment type="subcellular location">
    <subcellularLocation>
        <location evidence="1">Cell envelope</location>
    </subcellularLocation>
</comment>
<reference evidence="7" key="1">
    <citation type="submission" date="2016-10" db="EMBL/GenBank/DDBJ databases">
        <authorList>
            <person name="Varghese N."/>
            <person name="Submissions S."/>
        </authorList>
    </citation>
    <scope>NUCLEOTIDE SEQUENCE [LARGE SCALE GENOMIC DNA]</scope>
    <source>
        <strain evidence="7">CGMCC 1.10119</strain>
    </source>
</reference>
<proteinExistence type="predicted"/>
<evidence type="ECO:0000256" key="1">
    <source>
        <dbReference type="ARBA" id="ARBA00004196"/>
    </source>
</evidence>
<accession>A0A1G9US86</accession>
<name>A0A1G9US86_9EURY</name>
<dbReference type="InterPro" id="IPR006311">
    <property type="entry name" value="TAT_signal"/>
</dbReference>
<keyword evidence="7" id="KW-1185">Reference proteome</keyword>
<dbReference type="PANTHER" id="PTHR30532:SF1">
    <property type="entry name" value="IRON(3+)-HYDROXAMATE-BINDING PROTEIN FHUD"/>
    <property type="match status" value="1"/>
</dbReference>
<evidence type="ECO:0000313" key="7">
    <source>
        <dbReference type="Proteomes" id="UP000199451"/>
    </source>
</evidence>
<dbReference type="Gene3D" id="3.40.50.1980">
    <property type="entry name" value="Nitrogenase molybdenum iron protein domain"/>
    <property type="match status" value="1"/>
</dbReference>
<dbReference type="Pfam" id="PF01497">
    <property type="entry name" value="Peripla_BP_2"/>
    <property type="match status" value="1"/>
</dbReference>
<dbReference type="PROSITE" id="PS50983">
    <property type="entry name" value="FE_B12_PBP"/>
    <property type="match status" value="1"/>
</dbReference>
<feature type="compositionally biased region" description="Low complexity" evidence="4">
    <location>
        <begin position="41"/>
        <end position="65"/>
    </location>
</feature>
<feature type="domain" description="Fe/B12 periplasmic-binding" evidence="5">
    <location>
        <begin position="84"/>
        <end position="379"/>
    </location>
</feature>
<dbReference type="RefSeq" id="WP_089697586.1">
    <property type="nucleotide sequence ID" value="NZ_FNHL01000002.1"/>
</dbReference>
<keyword evidence="2" id="KW-0813">Transport</keyword>
<dbReference type="PANTHER" id="PTHR30532">
    <property type="entry name" value="IRON III DICITRATE-BINDING PERIPLASMIC PROTEIN"/>
    <property type="match status" value="1"/>
</dbReference>
<dbReference type="EMBL" id="FNHL01000002">
    <property type="protein sequence ID" value="SDM62754.1"/>
    <property type="molecule type" value="Genomic_DNA"/>
</dbReference>
<dbReference type="PROSITE" id="PS51318">
    <property type="entry name" value="TAT"/>
    <property type="match status" value="1"/>
</dbReference>
<dbReference type="AlphaFoldDB" id="A0A1G9US86"/>
<dbReference type="SUPFAM" id="SSF53807">
    <property type="entry name" value="Helical backbone' metal receptor"/>
    <property type="match status" value="1"/>
</dbReference>
<dbReference type="Proteomes" id="UP000199451">
    <property type="component" value="Unassembled WGS sequence"/>
</dbReference>
<gene>
    <name evidence="6" type="ORF">SAMN04487949_2314</name>
</gene>
<evidence type="ECO:0000259" key="5">
    <source>
        <dbReference type="PROSITE" id="PS50983"/>
    </source>
</evidence>
<organism evidence="6 7">
    <name type="scientific">Halogranum gelatinilyticum</name>
    <dbReference type="NCBI Taxonomy" id="660521"/>
    <lineage>
        <taxon>Archaea</taxon>
        <taxon>Methanobacteriati</taxon>
        <taxon>Methanobacteriota</taxon>
        <taxon>Stenosarchaea group</taxon>
        <taxon>Halobacteria</taxon>
        <taxon>Halobacteriales</taxon>
        <taxon>Haloferacaceae</taxon>
    </lineage>
</organism>
<dbReference type="PROSITE" id="PS51257">
    <property type="entry name" value="PROKAR_LIPOPROTEIN"/>
    <property type="match status" value="1"/>
</dbReference>
<keyword evidence="3" id="KW-0732">Signal</keyword>
<protein>
    <submittedName>
        <fullName evidence="6">ABC-type Fe3+-hydroxamate transport system, substrate-binding protein</fullName>
    </submittedName>
</protein>
<evidence type="ECO:0000256" key="2">
    <source>
        <dbReference type="ARBA" id="ARBA00022448"/>
    </source>
</evidence>
<dbReference type="InterPro" id="IPR002491">
    <property type="entry name" value="ABC_transptr_periplasmic_BD"/>
</dbReference>
<dbReference type="OrthoDB" id="304381at2157"/>
<evidence type="ECO:0000313" key="6">
    <source>
        <dbReference type="EMBL" id="SDM62754.1"/>
    </source>
</evidence>
<evidence type="ECO:0000256" key="3">
    <source>
        <dbReference type="ARBA" id="ARBA00022729"/>
    </source>
</evidence>